<dbReference type="Pfam" id="PF01263">
    <property type="entry name" value="Aldose_epim"/>
    <property type="match status" value="1"/>
</dbReference>
<proteinExistence type="inferred from homology"/>
<dbReference type="CDD" id="cd09020">
    <property type="entry name" value="D-hex-6-P-epi_like"/>
    <property type="match status" value="1"/>
</dbReference>
<dbReference type="PIRSF" id="PIRSF016020">
    <property type="entry name" value="PHexose_mutarotase"/>
    <property type="match status" value="1"/>
</dbReference>
<dbReference type="InterPro" id="IPR014718">
    <property type="entry name" value="GH-type_carb-bd"/>
</dbReference>
<accession>A0A2U3BE55</accession>
<dbReference type="GO" id="GO:0047938">
    <property type="term" value="F:glucose-6-phosphate 1-epimerase activity"/>
    <property type="evidence" value="ECO:0007669"/>
    <property type="project" value="UniProtKB-UniRule"/>
</dbReference>
<evidence type="ECO:0000256" key="2">
    <source>
        <dbReference type="ARBA" id="ARBA00005866"/>
    </source>
</evidence>
<evidence type="ECO:0000256" key="5">
    <source>
        <dbReference type="PIRSR" id="PIRSR016020-1"/>
    </source>
</evidence>
<dbReference type="OrthoDB" id="9790727at2"/>
<feature type="active site" evidence="5">
    <location>
        <position position="163"/>
    </location>
</feature>
<reference evidence="6 7" key="1">
    <citation type="submission" date="2018-05" db="EMBL/GenBank/DDBJ databases">
        <title>Vibrio limimaris sp. nov., isolated from marine sediment.</title>
        <authorList>
            <person name="Li C.-M."/>
        </authorList>
    </citation>
    <scope>NUCLEOTIDE SEQUENCE [LARGE SCALE GENOMIC DNA]</scope>
    <source>
        <strain evidence="6 7">E4404</strain>
    </source>
</reference>
<sequence length="294" mass="32504">MELRKLPAIAVLSDNVTVIEKEGIQIVRVIHDKAEAGISLHGGHVLWFKPAGQEDVIWLSEKAEFNTAKAFRGGIPVCWPWFGTIASPSHGFARTSQWYIVEHRETEDGVIVCLGLEENEESLAIWPNAFEARLYVEVSEKLKVTLDVTNTDDKEWKFSGALHTYLNIADVRESVTTGMGGEFVDKLQDGQVTQGGSELQLTDTVDRVYTQPEAVIEVSDPKYSRTITVTNNGHNSAVIWNPWEAGAKAMGDMADNGYETMLCVESTWNADSLEEGKALQPGDSHQLVTEIAVK</sequence>
<dbReference type="EC" id="5.1.3.15" evidence="4"/>
<gene>
    <name evidence="6" type="ORF">DI392_01885</name>
</gene>
<dbReference type="GO" id="GO:0005975">
    <property type="term" value="P:carbohydrate metabolic process"/>
    <property type="evidence" value="ECO:0007669"/>
    <property type="project" value="InterPro"/>
</dbReference>
<dbReference type="SUPFAM" id="SSF74650">
    <property type="entry name" value="Galactose mutarotase-like"/>
    <property type="match status" value="1"/>
</dbReference>
<evidence type="ECO:0000256" key="3">
    <source>
        <dbReference type="ARBA" id="ARBA00023235"/>
    </source>
</evidence>
<evidence type="ECO:0000313" key="7">
    <source>
        <dbReference type="Proteomes" id="UP000245362"/>
    </source>
</evidence>
<dbReference type="PANTHER" id="PTHR11122">
    <property type="entry name" value="APOSPORY-ASSOCIATED PROTEIN C-RELATED"/>
    <property type="match status" value="1"/>
</dbReference>
<keyword evidence="3 4" id="KW-0413">Isomerase</keyword>
<dbReference type="RefSeq" id="WP_109318205.1">
    <property type="nucleotide sequence ID" value="NZ_QFWT01000001.1"/>
</dbReference>
<dbReference type="InterPro" id="IPR025532">
    <property type="entry name" value="G6P_1-epimerase"/>
</dbReference>
<comment type="similarity">
    <text evidence="2 4">Belongs to the glucose-6-phosphate 1-epimerase family.</text>
</comment>
<name>A0A2U3BE55_9VIBR</name>
<keyword evidence="7" id="KW-1185">Reference proteome</keyword>
<organism evidence="6 7">
    <name type="scientific">Vibrio albus</name>
    <dbReference type="NCBI Taxonomy" id="2200953"/>
    <lineage>
        <taxon>Bacteria</taxon>
        <taxon>Pseudomonadati</taxon>
        <taxon>Pseudomonadota</taxon>
        <taxon>Gammaproteobacteria</taxon>
        <taxon>Vibrionales</taxon>
        <taxon>Vibrionaceae</taxon>
        <taxon>Vibrio</taxon>
    </lineage>
</organism>
<dbReference type="InterPro" id="IPR008183">
    <property type="entry name" value="Aldose_1/G6P_1-epimerase"/>
</dbReference>
<feature type="active site" evidence="5">
    <location>
        <position position="265"/>
    </location>
</feature>
<evidence type="ECO:0000256" key="1">
    <source>
        <dbReference type="ARBA" id="ARBA00001096"/>
    </source>
</evidence>
<evidence type="ECO:0000313" key="6">
    <source>
        <dbReference type="EMBL" id="PWI35053.1"/>
    </source>
</evidence>
<dbReference type="GO" id="GO:0030246">
    <property type="term" value="F:carbohydrate binding"/>
    <property type="evidence" value="ECO:0007669"/>
    <property type="project" value="UniProtKB-UniRule"/>
</dbReference>
<dbReference type="EMBL" id="QFWT01000001">
    <property type="protein sequence ID" value="PWI35053.1"/>
    <property type="molecule type" value="Genomic_DNA"/>
</dbReference>
<comment type="catalytic activity">
    <reaction evidence="1">
        <text>alpha-D-glucose 6-phosphate = beta-D-glucose 6-phosphate</text>
        <dbReference type="Rhea" id="RHEA:16249"/>
        <dbReference type="ChEBI" id="CHEBI:58225"/>
        <dbReference type="ChEBI" id="CHEBI:58247"/>
        <dbReference type="EC" id="5.1.3.15"/>
    </reaction>
</comment>
<protein>
    <recommendedName>
        <fullName evidence="4">Putative glucose-6-phosphate 1-epimerase</fullName>
        <ecNumber evidence="4">5.1.3.15</ecNumber>
    </recommendedName>
</protein>
<dbReference type="InterPro" id="IPR011013">
    <property type="entry name" value="Gal_mutarotase_sf_dom"/>
</dbReference>
<dbReference type="AlphaFoldDB" id="A0A2U3BE55"/>
<dbReference type="Proteomes" id="UP000245362">
    <property type="component" value="Unassembled WGS sequence"/>
</dbReference>
<comment type="caution">
    <text evidence="6">The sequence shown here is derived from an EMBL/GenBank/DDBJ whole genome shotgun (WGS) entry which is preliminary data.</text>
</comment>
<dbReference type="PANTHER" id="PTHR11122:SF13">
    <property type="entry name" value="GLUCOSE-6-PHOSPHATE 1-EPIMERASE"/>
    <property type="match status" value="1"/>
</dbReference>
<evidence type="ECO:0000256" key="4">
    <source>
        <dbReference type="PIRNR" id="PIRNR016020"/>
    </source>
</evidence>
<dbReference type="Gene3D" id="2.70.98.10">
    <property type="match status" value="1"/>
</dbReference>